<dbReference type="EMBL" id="AACCAN010000007">
    <property type="protein sequence ID" value="EAJ9571652.1"/>
    <property type="molecule type" value="Genomic_DNA"/>
</dbReference>
<gene>
    <name evidence="5" type="ORF">E5B80_04485</name>
</gene>
<evidence type="ECO:0000256" key="3">
    <source>
        <dbReference type="SAM" id="Phobius"/>
    </source>
</evidence>
<dbReference type="Gene3D" id="1.10.287.950">
    <property type="entry name" value="Methyl-accepting chemotaxis protein"/>
    <property type="match status" value="1"/>
</dbReference>
<evidence type="ECO:0000313" key="5">
    <source>
        <dbReference type="EMBL" id="EAJ9571652.1"/>
    </source>
</evidence>
<dbReference type="PANTHER" id="PTHR32089">
    <property type="entry name" value="METHYL-ACCEPTING CHEMOTAXIS PROTEIN MCPB"/>
    <property type="match status" value="1"/>
</dbReference>
<keyword evidence="3" id="KW-1133">Transmembrane helix</keyword>
<dbReference type="InterPro" id="IPR004089">
    <property type="entry name" value="MCPsignal_dom"/>
</dbReference>
<accession>A0A5T0J093</accession>
<dbReference type="SUPFAM" id="SSF58104">
    <property type="entry name" value="Methyl-accepting chemotaxis protein (MCP) signaling domain"/>
    <property type="match status" value="1"/>
</dbReference>
<dbReference type="AlphaFoldDB" id="A0A5T0J093"/>
<dbReference type="PROSITE" id="PS50111">
    <property type="entry name" value="CHEMOTAXIS_TRANSDUC_2"/>
    <property type="match status" value="1"/>
</dbReference>
<feature type="transmembrane region" description="Helical" evidence="3">
    <location>
        <begin position="12"/>
        <end position="43"/>
    </location>
</feature>
<keyword evidence="3" id="KW-0472">Membrane</keyword>
<protein>
    <recommendedName>
        <fullName evidence="4">Methyl-accepting transducer domain-containing protein</fullName>
    </recommendedName>
</protein>
<dbReference type="PANTHER" id="PTHR32089:SF112">
    <property type="entry name" value="LYSOZYME-LIKE PROTEIN-RELATED"/>
    <property type="match status" value="1"/>
</dbReference>
<keyword evidence="1 2" id="KW-0807">Transducer</keyword>
<proteinExistence type="predicted"/>
<dbReference type="SMART" id="SM00283">
    <property type="entry name" value="MA"/>
    <property type="match status" value="1"/>
</dbReference>
<keyword evidence="3" id="KW-0812">Transmembrane</keyword>
<organism evidence="5">
    <name type="scientific">Campylobacter coli</name>
    <dbReference type="NCBI Taxonomy" id="195"/>
    <lineage>
        <taxon>Bacteria</taxon>
        <taxon>Pseudomonadati</taxon>
        <taxon>Campylobacterota</taxon>
        <taxon>Epsilonproteobacteria</taxon>
        <taxon>Campylobacterales</taxon>
        <taxon>Campylobacteraceae</taxon>
        <taxon>Campylobacter</taxon>
    </lineage>
</organism>
<dbReference type="GO" id="GO:0016020">
    <property type="term" value="C:membrane"/>
    <property type="evidence" value="ECO:0007669"/>
    <property type="project" value="InterPro"/>
</dbReference>
<evidence type="ECO:0000256" key="2">
    <source>
        <dbReference type="PROSITE-ProRule" id="PRU00284"/>
    </source>
</evidence>
<sequence length="461" mass="51178">MMKNGLLSTIFLSVIGVLGVIFIHIFVGVIIFVLIAVLMIYLLRQHKDEQIMIDKLLVLCRELKEGNFDNRIIYVKTKSKKLAEIADNLNNTIDGLEAYLREINTSISCSQKGEFYRKALPEGLKGIFAHNIEFINKALANIEVTARSTFKNALSRTLMDLSLGNQNKDMSQISSSLNQDISMMKNVYDTVDAITHTATENGSEVDSLQSAMGSLMDVVNSSKETVQTFVANSQNITSVVEVIRDIADQTNLLALNAAIEAARAGEHGRGFAVVADEVRKLAERTQRSTSEISIAIQTMQQDFVNIQSGSEQVFNIVSESEERINKFSQAFKRLEENSSALGVNFGSFAKRLILSVVKIDHILYKSNIYLNLNGGGAQNFNLESVDPISNLCQDERAQGVINELSSETELNLAKEFIKDNAKKAIEESSQDYIDQKAYDAIVNDIKSLEQRSAEILAKLKI</sequence>
<feature type="domain" description="Methyl-accepting transducer" evidence="4">
    <location>
        <begin position="165"/>
        <end position="339"/>
    </location>
</feature>
<dbReference type="GO" id="GO:0007165">
    <property type="term" value="P:signal transduction"/>
    <property type="evidence" value="ECO:0007669"/>
    <property type="project" value="UniProtKB-KW"/>
</dbReference>
<comment type="caution">
    <text evidence="5">The sequence shown here is derived from an EMBL/GenBank/DDBJ whole genome shotgun (WGS) entry which is preliminary data.</text>
</comment>
<name>A0A5T0J093_CAMCO</name>
<evidence type="ECO:0000259" key="4">
    <source>
        <dbReference type="PROSITE" id="PS50111"/>
    </source>
</evidence>
<evidence type="ECO:0000256" key="1">
    <source>
        <dbReference type="ARBA" id="ARBA00023224"/>
    </source>
</evidence>
<dbReference type="Pfam" id="PF00015">
    <property type="entry name" value="MCPsignal"/>
    <property type="match status" value="1"/>
</dbReference>
<reference evidence="5" key="1">
    <citation type="submission" date="2019-04" db="EMBL/GenBank/DDBJ databases">
        <authorList>
            <consortium name="NARMS: The National Antimicrobial Resistance Monitoring System"/>
        </authorList>
    </citation>
    <scope>NUCLEOTIDE SEQUENCE</scope>
    <source>
        <strain evidence="5">FSIS11918609</strain>
    </source>
</reference>